<feature type="region of interest" description="Disordered" evidence="4">
    <location>
        <begin position="337"/>
        <end position="732"/>
    </location>
</feature>
<feature type="compositionally biased region" description="Polar residues" evidence="4">
    <location>
        <begin position="455"/>
        <end position="464"/>
    </location>
</feature>
<keyword evidence="7" id="KW-1185">Reference proteome</keyword>
<evidence type="ECO:0000256" key="2">
    <source>
        <dbReference type="ARBA" id="ARBA00022490"/>
    </source>
</evidence>
<gene>
    <name evidence="6" type="ORF">PYCCODRAFT_1433131</name>
</gene>
<feature type="domain" description="GAR" evidence="5">
    <location>
        <begin position="744"/>
        <end position="839"/>
    </location>
</feature>
<feature type="compositionally biased region" description="Low complexity" evidence="4">
    <location>
        <begin position="393"/>
        <end position="406"/>
    </location>
</feature>
<accession>A0A1Y2IVW3</accession>
<dbReference type="InterPro" id="IPR036534">
    <property type="entry name" value="GAR_dom_sf"/>
</dbReference>
<dbReference type="GO" id="GO:0030473">
    <property type="term" value="P:nuclear migration along microtubule"/>
    <property type="evidence" value="ECO:0007669"/>
    <property type="project" value="TreeGrafter"/>
</dbReference>
<evidence type="ECO:0000256" key="4">
    <source>
        <dbReference type="SAM" id="MobiDB-lite"/>
    </source>
</evidence>
<feature type="compositionally biased region" description="Low complexity" evidence="4">
    <location>
        <begin position="8"/>
        <end position="42"/>
    </location>
</feature>
<dbReference type="GO" id="GO:0051293">
    <property type="term" value="P:establishment of spindle localization"/>
    <property type="evidence" value="ECO:0007669"/>
    <property type="project" value="TreeGrafter"/>
</dbReference>
<comment type="subcellular location">
    <subcellularLocation>
        <location evidence="1">Cytoplasm</location>
        <location evidence="1">Cytoskeleton</location>
    </subcellularLocation>
</comment>
<feature type="compositionally biased region" description="Low complexity" evidence="4">
    <location>
        <begin position="370"/>
        <end position="383"/>
    </location>
</feature>
<feature type="compositionally biased region" description="Low complexity" evidence="4">
    <location>
        <begin position="531"/>
        <end position="557"/>
    </location>
</feature>
<reference evidence="6 7" key="1">
    <citation type="journal article" date="2015" name="Biotechnol. Biofuels">
        <title>Enhanced degradation of softwood versus hardwood by the white-rot fungus Pycnoporus coccineus.</title>
        <authorList>
            <person name="Couturier M."/>
            <person name="Navarro D."/>
            <person name="Chevret D."/>
            <person name="Henrissat B."/>
            <person name="Piumi F."/>
            <person name="Ruiz-Duenas F.J."/>
            <person name="Martinez A.T."/>
            <person name="Grigoriev I.V."/>
            <person name="Riley R."/>
            <person name="Lipzen A."/>
            <person name="Berrin J.G."/>
            <person name="Master E.R."/>
            <person name="Rosso M.N."/>
        </authorList>
    </citation>
    <scope>NUCLEOTIDE SEQUENCE [LARGE SCALE GENOMIC DNA]</scope>
    <source>
        <strain evidence="6 7">BRFM310</strain>
    </source>
</reference>
<dbReference type="InterPro" id="IPR003108">
    <property type="entry name" value="GAR_dom"/>
</dbReference>
<dbReference type="GO" id="GO:0043332">
    <property type="term" value="C:mating projection tip"/>
    <property type="evidence" value="ECO:0007669"/>
    <property type="project" value="TreeGrafter"/>
</dbReference>
<evidence type="ECO:0000256" key="3">
    <source>
        <dbReference type="ARBA" id="ARBA00023212"/>
    </source>
</evidence>
<evidence type="ECO:0000313" key="7">
    <source>
        <dbReference type="Proteomes" id="UP000193067"/>
    </source>
</evidence>
<dbReference type="PANTHER" id="PTHR37271:SF1">
    <property type="entry name" value="KARYOGAMY PROTEIN KAR9"/>
    <property type="match status" value="1"/>
</dbReference>
<dbReference type="GO" id="GO:0005938">
    <property type="term" value="C:cell cortex"/>
    <property type="evidence" value="ECO:0007669"/>
    <property type="project" value="TreeGrafter"/>
</dbReference>
<dbReference type="PANTHER" id="PTHR37271">
    <property type="entry name" value="KARYOGAMY PROTEIN KAR9"/>
    <property type="match status" value="1"/>
</dbReference>
<protein>
    <recommendedName>
        <fullName evidence="5">GAR domain-containing protein</fullName>
    </recommendedName>
</protein>
<dbReference type="Proteomes" id="UP000193067">
    <property type="component" value="Unassembled WGS sequence"/>
</dbReference>
<keyword evidence="2" id="KW-0963">Cytoplasm</keyword>
<organism evidence="6 7">
    <name type="scientific">Trametes coccinea (strain BRFM310)</name>
    <name type="common">Pycnoporus coccineus</name>
    <dbReference type="NCBI Taxonomy" id="1353009"/>
    <lineage>
        <taxon>Eukaryota</taxon>
        <taxon>Fungi</taxon>
        <taxon>Dikarya</taxon>
        <taxon>Basidiomycota</taxon>
        <taxon>Agaricomycotina</taxon>
        <taxon>Agaricomycetes</taxon>
        <taxon>Polyporales</taxon>
        <taxon>Polyporaceae</taxon>
        <taxon>Trametes</taxon>
    </lineage>
</organism>
<feature type="compositionally biased region" description="Polar residues" evidence="4">
    <location>
        <begin position="672"/>
        <end position="692"/>
    </location>
</feature>
<evidence type="ECO:0000259" key="5">
    <source>
        <dbReference type="PROSITE" id="PS51460"/>
    </source>
</evidence>
<feature type="compositionally biased region" description="Low complexity" evidence="4">
    <location>
        <begin position="473"/>
        <end position="483"/>
    </location>
</feature>
<proteinExistence type="predicted"/>
<dbReference type="AlphaFoldDB" id="A0A1Y2IVW3"/>
<dbReference type="GO" id="GO:0005816">
    <property type="term" value="C:spindle pole body"/>
    <property type="evidence" value="ECO:0007669"/>
    <property type="project" value="TreeGrafter"/>
</dbReference>
<feature type="region of interest" description="Disordered" evidence="4">
    <location>
        <begin position="1"/>
        <end position="51"/>
    </location>
</feature>
<keyword evidence="3" id="KW-0206">Cytoskeleton</keyword>
<feature type="compositionally biased region" description="Low complexity" evidence="4">
    <location>
        <begin position="342"/>
        <end position="351"/>
    </location>
</feature>
<feature type="compositionally biased region" description="Polar residues" evidence="4">
    <location>
        <begin position="625"/>
        <end position="634"/>
    </location>
</feature>
<dbReference type="GO" id="GO:0008017">
    <property type="term" value="F:microtubule binding"/>
    <property type="evidence" value="ECO:0007669"/>
    <property type="project" value="InterPro"/>
</dbReference>
<feature type="compositionally biased region" description="Low complexity" evidence="4">
    <location>
        <begin position="641"/>
        <end position="650"/>
    </location>
</feature>
<evidence type="ECO:0000313" key="6">
    <source>
        <dbReference type="EMBL" id="OSD04793.1"/>
    </source>
</evidence>
<dbReference type="Pfam" id="PF08580">
    <property type="entry name" value="KAR9"/>
    <property type="match status" value="1"/>
</dbReference>
<name>A0A1Y2IVW3_TRAC3</name>
<dbReference type="SUPFAM" id="SSF143575">
    <property type="entry name" value="GAS2 domain-like"/>
    <property type="match status" value="1"/>
</dbReference>
<dbReference type="OrthoDB" id="5559380at2759"/>
<dbReference type="STRING" id="1353009.A0A1Y2IVW3"/>
<dbReference type="PROSITE" id="PS51460">
    <property type="entry name" value="GAR"/>
    <property type="match status" value="1"/>
</dbReference>
<dbReference type="EMBL" id="KZ084095">
    <property type="protein sequence ID" value="OSD04793.1"/>
    <property type="molecule type" value="Genomic_DNA"/>
</dbReference>
<sequence>MVSLTLTPSRSSIHSSSSKNSFSNVPPSPAHSASAGSTSSSSDGRLSRADDEDVTLTANRLSLMSRGNDPSQEDLRLLAISTHMTELSYAISDIQTRIFEIQELRHKNQSSGDSSNASSVIDQSLSSLDERLDAVSKGIKAATESLEPLLSRAEKTPTLGASRAEEEAALLRKHATLVADWESVQKDIQVLREELKEDKWLTVFRTVTEQADGMMSSLEKAVNRCQDFLWQVQKRGLDDSLTASNVSSSGRSDKPLTFETFTALVDSYEAKKKHYMPATTKVLSIIDKGVQDRVTKNGECLRRHAECTQRWRNLKERISRTDTDMDSLRRWFLQGDSAVSEGGSSQSGQTTMSKNGYLATPPSGGKSKARSPSSNTISRSISPFRKFARKLKAAGSGSKSPSSGKATPVPSKSPAPARVPSSEPTRTLRHRSSMFNFFKDGHPPTPTTPERPSHKYSQSLTPDSSPAAKKIEAASAPRSSRPAWNSSTRVEAEDRGGTIKKSPRRPSISGLPRSSSDDIPPVPPLYKRSLSRSSMASSRPWSPVTSSVSTAQSSTTPFSLYRPPSRSHTPGPASAVLNSTTVSPRSRPKTPSHIPAPSKSHFRSMSAAGDVSPTSFAQRAMSPSRALSPTQSVTGIPARPPSRSMIPIPSVHVSSASRPGTAMSYRPDSAMSFHTSAQRAQTPENPLRTTPRPSVLQARMPPSSFRDGSSPRTPGTRPGSRAGAATPMRDGHLDGPVHYYTPASTKDPLDVEVAAIVNSLPHGLLVERIDPPLKHAPKEGEEIRAQYAFSNMLGRKVVTCKLTTMTRSGGKGTSKKVMCRVGGGWQDLSVYVMTRQSAI</sequence>
<evidence type="ECO:0000256" key="1">
    <source>
        <dbReference type="ARBA" id="ARBA00004245"/>
    </source>
</evidence>
<dbReference type="InterPro" id="IPR013889">
    <property type="entry name" value="Karyogamy_KAR9"/>
</dbReference>